<keyword evidence="4" id="KW-0663">Pyridoxal phosphate</keyword>
<evidence type="ECO:0000256" key="2">
    <source>
        <dbReference type="ARBA" id="ARBA00008872"/>
    </source>
</evidence>
<dbReference type="InterPro" id="IPR022653">
    <property type="entry name" value="De-COase2_pyr-phos_BS"/>
</dbReference>
<evidence type="ECO:0000256" key="4">
    <source>
        <dbReference type="ARBA" id="ARBA00022898"/>
    </source>
</evidence>
<comment type="catalytic activity">
    <reaction evidence="8">
        <text>L-ornithine + H(+) = putrescine + CO2</text>
        <dbReference type="Rhea" id="RHEA:22964"/>
        <dbReference type="ChEBI" id="CHEBI:15378"/>
        <dbReference type="ChEBI" id="CHEBI:16526"/>
        <dbReference type="ChEBI" id="CHEBI:46911"/>
        <dbReference type="ChEBI" id="CHEBI:326268"/>
        <dbReference type="EC" id="4.1.1.17"/>
    </reaction>
</comment>
<evidence type="ECO:0000256" key="7">
    <source>
        <dbReference type="ARBA" id="ARBA00034138"/>
    </source>
</evidence>
<comment type="caution">
    <text evidence="10">The sequence shown here is derived from an EMBL/GenBank/DDBJ whole genome shotgun (WGS) entry which is preliminary data.</text>
</comment>
<evidence type="ECO:0000313" key="11">
    <source>
        <dbReference type="Proteomes" id="UP000623608"/>
    </source>
</evidence>
<dbReference type="GO" id="GO:0033387">
    <property type="term" value="P:putrescine biosynthetic process from arginine, via ornithine"/>
    <property type="evidence" value="ECO:0007669"/>
    <property type="project" value="TreeGrafter"/>
</dbReference>
<dbReference type="PROSITE" id="PS00878">
    <property type="entry name" value="ODR_DC_2_1"/>
    <property type="match status" value="1"/>
</dbReference>
<dbReference type="InterPro" id="IPR022657">
    <property type="entry name" value="De-COase2_CS"/>
</dbReference>
<keyword evidence="5" id="KW-0456">Lyase</keyword>
<comment type="cofactor">
    <cofactor evidence="1">
        <name>pyridoxal 5'-phosphate</name>
        <dbReference type="ChEBI" id="CHEBI:597326"/>
    </cofactor>
</comment>
<dbReference type="PANTHER" id="PTHR11482">
    <property type="entry name" value="ARGININE/DIAMINOPIMELATE/ORNITHINE DECARBOXYLASE"/>
    <property type="match status" value="1"/>
</dbReference>
<evidence type="ECO:0000256" key="6">
    <source>
        <dbReference type="ARBA" id="ARBA00034115"/>
    </source>
</evidence>
<comment type="similarity">
    <text evidence="2">Belongs to the Orn/Lys/Arg decarboxylase class-II family.</text>
</comment>
<dbReference type="AlphaFoldDB" id="A0A919TR56"/>
<evidence type="ECO:0000256" key="8">
    <source>
        <dbReference type="ARBA" id="ARBA00049127"/>
    </source>
</evidence>
<keyword evidence="3" id="KW-0210">Decarboxylase</keyword>
<comment type="pathway">
    <text evidence="6">Amine and polyamine biosynthesis; putrescine biosynthesis via L-ornithine pathway; putrescine from L-ornithine: step 1/1.</text>
</comment>
<dbReference type="InterPro" id="IPR000183">
    <property type="entry name" value="Orn/DAP/Arg_de-COase"/>
</dbReference>
<evidence type="ECO:0000256" key="5">
    <source>
        <dbReference type="ARBA" id="ARBA00023239"/>
    </source>
</evidence>
<dbReference type="GO" id="GO:0005737">
    <property type="term" value="C:cytoplasm"/>
    <property type="evidence" value="ECO:0007669"/>
    <property type="project" value="TreeGrafter"/>
</dbReference>
<dbReference type="EC" id="4.1.1.17" evidence="7"/>
<dbReference type="InterPro" id="IPR009006">
    <property type="entry name" value="Ala_racemase/Decarboxylase_C"/>
</dbReference>
<gene>
    <name evidence="10" type="ORF">Ate02nite_07950</name>
</gene>
<dbReference type="InterPro" id="IPR022644">
    <property type="entry name" value="De-COase2_N"/>
</dbReference>
<dbReference type="InterPro" id="IPR029066">
    <property type="entry name" value="PLP-binding_barrel"/>
</dbReference>
<organism evidence="10 11">
    <name type="scientific">Paractinoplanes tereljensis</name>
    <dbReference type="NCBI Taxonomy" id="571912"/>
    <lineage>
        <taxon>Bacteria</taxon>
        <taxon>Bacillati</taxon>
        <taxon>Actinomycetota</taxon>
        <taxon>Actinomycetes</taxon>
        <taxon>Micromonosporales</taxon>
        <taxon>Micromonosporaceae</taxon>
        <taxon>Paractinoplanes</taxon>
    </lineage>
</organism>
<evidence type="ECO:0000313" key="10">
    <source>
        <dbReference type="EMBL" id="GIF18065.1"/>
    </source>
</evidence>
<dbReference type="CDD" id="cd00622">
    <property type="entry name" value="PLPDE_III_ODC"/>
    <property type="match status" value="1"/>
</dbReference>
<protein>
    <recommendedName>
        <fullName evidence="7">ornithine decarboxylase</fullName>
        <ecNumber evidence="7">4.1.1.17</ecNumber>
    </recommendedName>
</protein>
<dbReference type="GO" id="GO:0004586">
    <property type="term" value="F:ornithine decarboxylase activity"/>
    <property type="evidence" value="ECO:0007669"/>
    <property type="project" value="UniProtKB-EC"/>
</dbReference>
<evidence type="ECO:0000256" key="3">
    <source>
        <dbReference type="ARBA" id="ARBA00022793"/>
    </source>
</evidence>
<dbReference type="SUPFAM" id="SSF50621">
    <property type="entry name" value="Alanine racemase C-terminal domain-like"/>
    <property type="match status" value="1"/>
</dbReference>
<dbReference type="Pfam" id="PF02784">
    <property type="entry name" value="Orn_Arg_deC_N"/>
    <property type="match status" value="1"/>
</dbReference>
<accession>A0A919TR56</accession>
<dbReference type="PRINTS" id="PR01182">
    <property type="entry name" value="ORNDCRBXLASE"/>
</dbReference>
<dbReference type="Proteomes" id="UP000623608">
    <property type="component" value="Unassembled WGS sequence"/>
</dbReference>
<dbReference type="Gene3D" id="2.40.37.10">
    <property type="entry name" value="Lyase, Ornithine Decarboxylase, Chain A, domain 1"/>
    <property type="match status" value="1"/>
</dbReference>
<dbReference type="InterPro" id="IPR002433">
    <property type="entry name" value="Orn_de-COase"/>
</dbReference>
<name>A0A919TR56_9ACTN</name>
<dbReference type="FunFam" id="3.20.20.10:FF:000008">
    <property type="entry name" value="Ornithine decarboxylase"/>
    <property type="match status" value="1"/>
</dbReference>
<dbReference type="SUPFAM" id="SSF51419">
    <property type="entry name" value="PLP-binding barrel"/>
    <property type="match status" value="1"/>
</dbReference>
<reference evidence="10" key="1">
    <citation type="submission" date="2021-01" db="EMBL/GenBank/DDBJ databases">
        <title>Whole genome shotgun sequence of Actinoplanes tereljensis NBRC 105297.</title>
        <authorList>
            <person name="Komaki H."/>
            <person name="Tamura T."/>
        </authorList>
    </citation>
    <scope>NUCLEOTIDE SEQUENCE</scope>
    <source>
        <strain evidence="10">NBRC 105297</strain>
    </source>
</reference>
<sequence>MTTALASAAPIALQLIDVPTPYLVTDLTVVAGRYVQFLCAMPGVRVHYAMKCNSSPEILRTLAAAGSAFEISSIAELRMLQVHGVDPADVLYSHPIKAPGMIAAAWKAGVRRFGFDSPGELAKIAENAPDSAVYVRLRVDDTTSVFPAGNTFGTDNDEAYDLMLLARRMGLQPYGVTFHVGSQCQSTGAWRSAIRQAGELMDRLRDEGIELEMLDLGGGFPAHYVAGDPSIEQLGQVVAEEIALLPYRPALVTAEPGRFLVAEASVLAAKVIGRELRGEEHWLYLEVGAYHGLMESLQSPGGWDYPMSSSLPDHDAQPTLPFTIAGPSGHATDVVGYAIPLPAGLTVGDVLYFGSAGAYTLAYASNFNGFAPPTPVFVGG</sequence>
<keyword evidence="11" id="KW-1185">Reference proteome</keyword>
<dbReference type="Gene3D" id="3.20.20.10">
    <property type="entry name" value="Alanine racemase"/>
    <property type="match status" value="1"/>
</dbReference>
<dbReference type="PRINTS" id="PR01179">
    <property type="entry name" value="ODADCRBXLASE"/>
</dbReference>
<evidence type="ECO:0000259" key="9">
    <source>
        <dbReference type="Pfam" id="PF02784"/>
    </source>
</evidence>
<feature type="domain" description="Orn/DAP/Arg decarboxylase 2 N-terminal" evidence="9">
    <location>
        <begin position="33"/>
        <end position="262"/>
    </location>
</feature>
<dbReference type="PANTHER" id="PTHR11482:SF6">
    <property type="entry name" value="ORNITHINE DECARBOXYLASE 1-RELATED"/>
    <property type="match status" value="1"/>
</dbReference>
<dbReference type="EMBL" id="BOMY01000002">
    <property type="protein sequence ID" value="GIF18065.1"/>
    <property type="molecule type" value="Genomic_DNA"/>
</dbReference>
<dbReference type="PROSITE" id="PS00879">
    <property type="entry name" value="ODR_DC_2_2"/>
    <property type="match status" value="1"/>
</dbReference>
<dbReference type="RefSeq" id="WP_203798786.1">
    <property type="nucleotide sequence ID" value="NZ_BOMY01000002.1"/>
</dbReference>
<proteinExistence type="inferred from homology"/>
<evidence type="ECO:0000256" key="1">
    <source>
        <dbReference type="ARBA" id="ARBA00001933"/>
    </source>
</evidence>